<feature type="transmembrane region" description="Helical" evidence="1">
    <location>
        <begin position="35"/>
        <end position="54"/>
    </location>
</feature>
<proteinExistence type="predicted"/>
<dbReference type="EMBL" id="RAZS01000003">
    <property type="protein sequence ID" value="RKN20905.1"/>
    <property type="molecule type" value="Genomic_DNA"/>
</dbReference>
<keyword evidence="1" id="KW-1133">Transmembrane helix</keyword>
<sequence length="87" mass="9605">MSGWSDGPRQQRAPQRSLAVDLMSVGPASTPAREVLSAIVQIGAVALLVFVIFPDGLRELWRWALLGATVVYFVFRAAAGLPKWRRR</sequence>
<reference evidence="2 3" key="1">
    <citation type="submission" date="2018-09" db="EMBL/GenBank/DDBJ databases">
        <title>Micromonospora sp. nov. MS1-9, isolated from a root of Musa sp.</title>
        <authorList>
            <person name="Kuncharoen N."/>
            <person name="Kudo T."/>
            <person name="Ohkuma M."/>
            <person name="Yuki M."/>
            <person name="Tanasupawat S."/>
        </authorList>
    </citation>
    <scope>NUCLEOTIDE SEQUENCE [LARGE SCALE GENOMIC DNA]</scope>
    <source>
        <strain evidence="2 3">NGC1-4</strain>
    </source>
</reference>
<gene>
    <name evidence="2" type="ORF">D7147_08785</name>
</gene>
<organism evidence="2 3">
    <name type="scientific">Micromonospora musae</name>
    <dbReference type="NCBI Taxonomy" id="1894970"/>
    <lineage>
        <taxon>Bacteria</taxon>
        <taxon>Bacillati</taxon>
        <taxon>Actinomycetota</taxon>
        <taxon>Actinomycetes</taxon>
        <taxon>Micromonosporales</taxon>
        <taxon>Micromonosporaceae</taxon>
        <taxon>Micromonospora</taxon>
    </lineage>
</organism>
<keyword evidence="3" id="KW-1185">Reference proteome</keyword>
<feature type="transmembrane region" description="Helical" evidence="1">
    <location>
        <begin position="60"/>
        <end position="79"/>
    </location>
</feature>
<name>A0ABX9RBE2_9ACTN</name>
<comment type="caution">
    <text evidence="2">The sequence shown here is derived from an EMBL/GenBank/DDBJ whole genome shotgun (WGS) entry which is preliminary data.</text>
</comment>
<accession>A0ABX9RBE2</accession>
<keyword evidence="1" id="KW-0472">Membrane</keyword>
<keyword evidence="1" id="KW-0812">Transmembrane</keyword>
<evidence type="ECO:0000313" key="3">
    <source>
        <dbReference type="Proteomes" id="UP000271548"/>
    </source>
</evidence>
<evidence type="ECO:0000313" key="2">
    <source>
        <dbReference type="EMBL" id="RKN20905.1"/>
    </source>
</evidence>
<evidence type="ECO:0000256" key="1">
    <source>
        <dbReference type="SAM" id="Phobius"/>
    </source>
</evidence>
<protein>
    <submittedName>
        <fullName evidence="2">Uncharacterized protein</fullName>
    </submittedName>
</protein>
<dbReference type="Proteomes" id="UP000271548">
    <property type="component" value="Unassembled WGS sequence"/>
</dbReference>